<evidence type="ECO:0000313" key="4">
    <source>
        <dbReference type="EMBL" id="CCG06831.1"/>
    </source>
</evidence>
<keyword evidence="2" id="KW-0812">Transmembrane</keyword>
<dbReference type="InterPro" id="IPR045531">
    <property type="entry name" value="DUF6468"/>
</dbReference>
<proteinExistence type="predicted"/>
<accession>H6SME8</accession>
<gene>
    <name evidence="4" type="ORF">RSPPHO_00205</name>
</gene>
<dbReference type="HOGENOM" id="CLU_1110719_0_0_5"/>
<evidence type="ECO:0000256" key="2">
    <source>
        <dbReference type="SAM" id="Phobius"/>
    </source>
</evidence>
<keyword evidence="2" id="KW-1133">Transmembrane helix</keyword>
<name>H6SME8_PARPM</name>
<dbReference type="AlphaFoldDB" id="H6SME8"/>
<dbReference type="PATRIC" id="fig|1150469.3.peg.256"/>
<reference evidence="4 5" key="1">
    <citation type="submission" date="2012-02" db="EMBL/GenBank/DDBJ databases">
        <title>Shotgun genome sequence of Phaeospirillum photometricum DSM 122.</title>
        <authorList>
            <person name="Duquesne K."/>
            <person name="Sturgis J."/>
        </authorList>
    </citation>
    <scope>NUCLEOTIDE SEQUENCE [LARGE SCALE GENOMIC DNA]</scope>
    <source>
        <strain evidence="5">DSM122</strain>
    </source>
</reference>
<evidence type="ECO:0000256" key="1">
    <source>
        <dbReference type="SAM" id="MobiDB-lite"/>
    </source>
</evidence>
<dbReference type="eggNOG" id="ENOG5032S5T">
    <property type="taxonomic scope" value="Bacteria"/>
</dbReference>
<keyword evidence="2" id="KW-0472">Membrane</keyword>
<dbReference type="OrthoDB" id="7285081at2"/>
<evidence type="ECO:0000313" key="5">
    <source>
        <dbReference type="Proteomes" id="UP000033220"/>
    </source>
</evidence>
<feature type="transmembrane region" description="Helical" evidence="2">
    <location>
        <begin position="6"/>
        <end position="26"/>
    </location>
</feature>
<dbReference type="STRING" id="1150469.RSPPHO_00205"/>
<feature type="region of interest" description="Disordered" evidence="1">
    <location>
        <begin position="100"/>
        <end position="217"/>
    </location>
</feature>
<dbReference type="Proteomes" id="UP000033220">
    <property type="component" value="Chromosome DSM 122"/>
</dbReference>
<protein>
    <recommendedName>
        <fullName evidence="3">DUF6468 domain-containing protein</fullName>
    </recommendedName>
</protein>
<feature type="domain" description="DUF6468" evidence="3">
    <location>
        <begin position="32"/>
        <end position="107"/>
    </location>
</feature>
<keyword evidence="5" id="KW-1185">Reference proteome</keyword>
<organism evidence="4 5">
    <name type="scientific">Pararhodospirillum photometricum DSM 122</name>
    <dbReference type="NCBI Taxonomy" id="1150469"/>
    <lineage>
        <taxon>Bacteria</taxon>
        <taxon>Pseudomonadati</taxon>
        <taxon>Pseudomonadota</taxon>
        <taxon>Alphaproteobacteria</taxon>
        <taxon>Rhodospirillales</taxon>
        <taxon>Rhodospirillaceae</taxon>
        <taxon>Pararhodospirillum</taxon>
    </lineage>
</organism>
<dbReference type="EMBL" id="HE663493">
    <property type="protein sequence ID" value="CCG06831.1"/>
    <property type="molecule type" value="Genomic_DNA"/>
</dbReference>
<dbReference type="Pfam" id="PF20072">
    <property type="entry name" value="DUF6468"/>
    <property type="match status" value="1"/>
</dbReference>
<evidence type="ECO:0000259" key="3">
    <source>
        <dbReference type="Pfam" id="PF20072"/>
    </source>
</evidence>
<dbReference type="KEGG" id="rpm:RSPPHO_00205"/>
<sequence>MTLQLFLDAVITVLLAVFIGYAILLSRQLKDLRRNRDEMARIITTFNEATARAEAGIPRLRKTAEEAGRTLEESVAKARALRDDLAYMVERADGMAARLESSVRSARGGEGKAPASAASLSTPRPEPRLDARNDLRPEPRSDLRATDRLDLLAGGEHDDRLAQARPRVRPVRPDPRLQALAGGPDGAGHEEGPESGLGEDERSEAERELLRALRAVR</sequence>
<feature type="compositionally biased region" description="Basic and acidic residues" evidence="1">
    <location>
        <begin position="125"/>
        <end position="162"/>
    </location>
</feature>
<dbReference type="RefSeq" id="WP_014413471.1">
    <property type="nucleotide sequence ID" value="NC_017059.1"/>
</dbReference>